<evidence type="ECO:0000256" key="8">
    <source>
        <dbReference type="ARBA" id="ARBA00023012"/>
    </source>
</evidence>
<dbReference type="RefSeq" id="WP_173138683.1">
    <property type="nucleotide sequence ID" value="NZ_JABMKX010000015.1"/>
</dbReference>
<evidence type="ECO:0000256" key="7">
    <source>
        <dbReference type="ARBA" id="ARBA00022840"/>
    </source>
</evidence>
<evidence type="ECO:0000256" key="6">
    <source>
        <dbReference type="ARBA" id="ARBA00022777"/>
    </source>
</evidence>
<dbReference type="SUPFAM" id="SSF55785">
    <property type="entry name" value="PYP-like sensor domain (PAS domain)"/>
    <property type="match status" value="1"/>
</dbReference>
<accession>A0ABX2DUY0</accession>
<dbReference type="InterPro" id="IPR000014">
    <property type="entry name" value="PAS"/>
</dbReference>
<dbReference type="PROSITE" id="PS50112">
    <property type="entry name" value="PAS"/>
    <property type="match status" value="1"/>
</dbReference>
<dbReference type="SMART" id="SM00388">
    <property type="entry name" value="HisKA"/>
    <property type="match status" value="1"/>
</dbReference>
<dbReference type="NCBIfam" id="TIGR00229">
    <property type="entry name" value="sensory_box"/>
    <property type="match status" value="1"/>
</dbReference>
<dbReference type="Pfam" id="PF02518">
    <property type="entry name" value="HATPase_c"/>
    <property type="match status" value="1"/>
</dbReference>
<feature type="domain" description="PAS" evidence="10">
    <location>
        <begin position="185"/>
        <end position="237"/>
    </location>
</feature>
<gene>
    <name evidence="11" type="ORF">HQN87_24555</name>
</gene>
<evidence type="ECO:0000313" key="12">
    <source>
        <dbReference type="Proteomes" id="UP000711047"/>
    </source>
</evidence>
<proteinExistence type="predicted"/>
<dbReference type="InterPro" id="IPR004358">
    <property type="entry name" value="Sig_transdc_His_kin-like_C"/>
</dbReference>
<dbReference type="Gene3D" id="1.10.287.130">
    <property type="match status" value="1"/>
</dbReference>
<organism evidence="11 12">
    <name type="scientific">Paenibacillus tritici</name>
    <dbReference type="NCBI Taxonomy" id="1873425"/>
    <lineage>
        <taxon>Bacteria</taxon>
        <taxon>Bacillati</taxon>
        <taxon>Bacillota</taxon>
        <taxon>Bacilli</taxon>
        <taxon>Bacillales</taxon>
        <taxon>Paenibacillaceae</taxon>
        <taxon>Paenibacillus</taxon>
    </lineage>
</organism>
<keyword evidence="6" id="KW-0418">Kinase</keyword>
<keyword evidence="3" id="KW-0597">Phosphoprotein</keyword>
<evidence type="ECO:0000313" key="11">
    <source>
        <dbReference type="EMBL" id="NQX48506.1"/>
    </source>
</evidence>
<evidence type="ECO:0000259" key="10">
    <source>
        <dbReference type="PROSITE" id="PS50112"/>
    </source>
</evidence>
<keyword evidence="4" id="KW-0808">Transferase</keyword>
<dbReference type="Pfam" id="PF00512">
    <property type="entry name" value="HisKA"/>
    <property type="match status" value="1"/>
</dbReference>
<dbReference type="CDD" id="cd16922">
    <property type="entry name" value="HATPase_EvgS-ArcB-TorS-like"/>
    <property type="match status" value="1"/>
</dbReference>
<dbReference type="InterPro" id="IPR036097">
    <property type="entry name" value="HisK_dim/P_sf"/>
</dbReference>
<dbReference type="InterPro" id="IPR036890">
    <property type="entry name" value="HATPase_C_sf"/>
</dbReference>
<dbReference type="InterPro" id="IPR005467">
    <property type="entry name" value="His_kinase_dom"/>
</dbReference>
<dbReference type="SMART" id="SM00387">
    <property type="entry name" value="HATPase_c"/>
    <property type="match status" value="1"/>
</dbReference>
<dbReference type="PANTHER" id="PTHR43047:SF72">
    <property type="entry name" value="OSMOSENSING HISTIDINE PROTEIN KINASE SLN1"/>
    <property type="match status" value="1"/>
</dbReference>
<dbReference type="Pfam" id="PF13426">
    <property type="entry name" value="PAS_9"/>
    <property type="match status" value="1"/>
</dbReference>
<evidence type="ECO:0000256" key="4">
    <source>
        <dbReference type="ARBA" id="ARBA00022679"/>
    </source>
</evidence>
<dbReference type="InterPro" id="IPR003594">
    <property type="entry name" value="HATPase_dom"/>
</dbReference>
<keyword evidence="7" id="KW-0067">ATP-binding</keyword>
<dbReference type="CDD" id="cd00082">
    <property type="entry name" value="HisKA"/>
    <property type="match status" value="1"/>
</dbReference>
<comment type="caution">
    <text evidence="11">The sequence shown here is derived from an EMBL/GenBank/DDBJ whole genome shotgun (WGS) entry which is preliminary data.</text>
</comment>
<dbReference type="SUPFAM" id="SSF47384">
    <property type="entry name" value="Homodimeric domain of signal transducing histidine kinase"/>
    <property type="match status" value="1"/>
</dbReference>
<evidence type="ECO:0000256" key="2">
    <source>
        <dbReference type="ARBA" id="ARBA00012438"/>
    </source>
</evidence>
<dbReference type="EMBL" id="JABMKX010000015">
    <property type="protein sequence ID" value="NQX48506.1"/>
    <property type="molecule type" value="Genomic_DNA"/>
</dbReference>
<evidence type="ECO:0000256" key="5">
    <source>
        <dbReference type="ARBA" id="ARBA00022741"/>
    </source>
</evidence>
<comment type="catalytic activity">
    <reaction evidence="1">
        <text>ATP + protein L-histidine = ADP + protein N-phospho-L-histidine.</text>
        <dbReference type="EC" id="2.7.13.3"/>
    </reaction>
</comment>
<dbReference type="PANTHER" id="PTHR43047">
    <property type="entry name" value="TWO-COMPONENT HISTIDINE PROTEIN KINASE"/>
    <property type="match status" value="1"/>
</dbReference>
<evidence type="ECO:0000256" key="3">
    <source>
        <dbReference type="ARBA" id="ARBA00022553"/>
    </source>
</evidence>
<sequence>MLKDWASILGRALSGDSAYRALFDHHPNLIIVLDRQGRYVDSNRTLSAEDAGRLLTGSRIHPPGGTCFASALAGITSSFELDMEAAEGSVGTDGSSWSAAVSVQYVPLHTDEGIAGVFAILHDPGNRPQSLLLRSWVNGSTSPSADADRMEQAVQVDSLLLDEESSAGQEENELQLAEFAYEMAEDKRLSLILNSVSAGIFGLDTLGRTIFINREGAEMLGYQPSELSGLPIMNMIHYIHGSAPRHSLSECPILLTLQDGVTRSKADDIFWRKDGTSFFVNYRIAPLMDNGIICGVVISFSDITNEREILRAKESAEQAAQAKSDFLAMMSHEIRTPMNGMIGMADLLLETELEEEQRNYAEILRSSSYSLLQILNDILDFSKMEAGKMPLQSERFDLREMLEGIIDLFTPKAEEKKLALRWWADTSVPDIVSTDPSRLRQIIVNLVGNALKFTDRGSVTLSVKNIPLPASPEYLLEFSVRDTGVGIADSNLNLLFQSFSQLHPSINRKYGGTGLGLAICKQLVELMGGTIFVESEEDQGSIFRFMLPFVK</sequence>
<dbReference type="CDD" id="cd00130">
    <property type="entry name" value="PAS"/>
    <property type="match status" value="1"/>
</dbReference>
<name>A0ABX2DUY0_9BACL</name>
<dbReference type="PROSITE" id="PS50109">
    <property type="entry name" value="HIS_KIN"/>
    <property type="match status" value="1"/>
</dbReference>
<dbReference type="InterPro" id="IPR035965">
    <property type="entry name" value="PAS-like_dom_sf"/>
</dbReference>
<evidence type="ECO:0000256" key="1">
    <source>
        <dbReference type="ARBA" id="ARBA00000085"/>
    </source>
</evidence>
<keyword evidence="12" id="KW-1185">Reference proteome</keyword>
<keyword evidence="8" id="KW-0902">Two-component regulatory system</keyword>
<keyword evidence="5" id="KW-0547">Nucleotide-binding</keyword>
<dbReference type="SUPFAM" id="SSF55874">
    <property type="entry name" value="ATPase domain of HSP90 chaperone/DNA topoisomerase II/histidine kinase"/>
    <property type="match status" value="1"/>
</dbReference>
<dbReference type="Gene3D" id="3.30.450.20">
    <property type="entry name" value="PAS domain"/>
    <property type="match status" value="1"/>
</dbReference>
<evidence type="ECO:0000259" key="9">
    <source>
        <dbReference type="PROSITE" id="PS50109"/>
    </source>
</evidence>
<reference evidence="11 12" key="1">
    <citation type="submission" date="2020-05" db="EMBL/GenBank/DDBJ databases">
        <title>Paenibacillus glebae, sp. nov., Paenibacillus humi sp. nov., Paenibacillus pedi sp. nov., Paenibacillus terrestris sp. nov. and Paenibacillus terricola sp. nov., isolated from a forest top soil sample.</title>
        <authorList>
            <person name="Qi S."/>
            <person name="Carlier A."/>
            <person name="Cnockaert M."/>
            <person name="Vandamme P."/>
        </authorList>
    </citation>
    <scope>NUCLEOTIDE SEQUENCE [LARGE SCALE GENOMIC DNA]</scope>
    <source>
        <strain evidence="11 12">LMG 29502</strain>
    </source>
</reference>
<dbReference type="InterPro" id="IPR003661">
    <property type="entry name" value="HisK_dim/P_dom"/>
</dbReference>
<protein>
    <recommendedName>
        <fullName evidence="2">histidine kinase</fullName>
        <ecNumber evidence="2">2.7.13.3</ecNumber>
    </recommendedName>
</protein>
<feature type="domain" description="Histidine kinase" evidence="9">
    <location>
        <begin position="329"/>
        <end position="551"/>
    </location>
</feature>
<dbReference type="EC" id="2.7.13.3" evidence="2"/>
<dbReference type="Gene3D" id="3.30.565.10">
    <property type="entry name" value="Histidine kinase-like ATPase, C-terminal domain"/>
    <property type="match status" value="1"/>
</dbReference>
<dbReference type="Proteomes" id="UP000711047">
    <property type="component" value="Unassembled WGS sequence"/>
</dbReference>
<dbReference type="PRINTS" id="PR00344">
    <property type="entry name" value="BCTRLSENSOR"/>
</dbReference>
<dbReference type="SMART" id="SM00091">
    <property type="entry name" value="PAS"/>
    <property type="match status" value="1"/>
</dbReference>